<protein>
    <recommendedName>
        <fullName evidence="4">Delta-60 repeat domain-containing protein/Por secretion system C-terminal sorting domain-containing protein</fullName>
    </recommendedName>
</protein>
<dbReference type="RefSeq" id="WP_168742160.1">
    <property type="nucleotide sequence ID" value="NZ_JABAHZ010000009.1"/>
</dbReference>
<keyword evidence="3" id="KW-1185">Reference proteome</keyword>
<accession>A0A847SVP4</accession>
<gene>
    <name evidence="2" type="ORF">HGH91_26760</name>
</gene>
<name>A0A847SVP4_9BACT</name>
<feature type="signal peptide" evidence="1">
    <location>
        <begin position="1"/>
        <end position="21"/>
    </location>
</feature>
<feature type="chain" id="PRO_5033042797" description="Delta-60 repeat domain-containing protein/Por secretion system C-terminal sorting domain-containing protein" evidence="1">
    <location>
        <begin position="22"/>
        <end position="498"/>
    </location>
</feature>
<proteinExistence type="predicted"/>
<dbReference type="InterPro" id="IPR013431">
    <property type="entry name" value="Delta_60_rpt"/>
</dbReference>
<dbReference type="Gene3D" id="2.80.10.50">
    <property type="match status" value="3"/>
</dbReference>
<evidence type="ECO:0000256" key="1">
    <source>
        <dbReference type="SAM" id="SignalP"/>
    </source>
</evidence>
<evidence type="ECO:0008006" key="4">
    <source>
        <dbReference type="Google" id="ProtNLM"/>
    </source>
</evidence>
<dbReference type="SUPFAM" id="SSF101898">
    <property type="entry name" value="NHL repeat"/>
    <property type="match status" value="1"/>
</dbReference>
<evidence type="ECO:0000313" key="3">
    <source>
        <dbReference type="Proteomes" id="UP000552864"/>
    </source>
</evidence>
<keyword evidence="1" id="KW-0732">Signal</keyword>
<dbReference type="AlphaFoldDB" id="A0A847SVP4"/>
<dbReference type="EMBL" id="JABAHZ010000009">
    <property type="protein sequence ID" value="NLR82246.1"/>
    <property type="molecule type" value="Genomic_DNA"/>
</dbReference>
<dbReference type="Pfam" id="PF17164">
    <property type="entry name" value="DUF5122"/>
    <property type="match status" value="6"/>
</dbReference>
<comment type="caution">
    <text evidence="2">The sequence shown here is derived from an EMBL/GenBank/DDBJ whole genome shotgun (WGS) entry which is preliminary data.</text>
</comment>
<dbReference type="NCBIfam" id="TIGR02608">
    <property type="entry name" value="delta_60_rpt"/>
    <property type="match status" value="7"/>
</dbReference>
<evidence type="ECO:0000313" key="2">
    <source>
        <dbReference type="EMBL" id="NLR82246.1"/>
    </source>
</evidence>
<dbReference type="Proteomes" id="UP000552864">
    <property type="component" value="Unassembled WGS sequence"/>
</dbReference>
<reference evidence="2 3" key="1">
    <citation type="submission" date="2020-04" db="EMBL/GenBank/DDBJ databases">
        <authorList>
            <person name="Yin C."/>
        </authorList>
    </citation>
    <scope>NUCLEOTIDE SEQUENCE [LARGE SCALE GENOMIC DNA]</scope>
    <source>
        <strain evidence="2 3">Ak56</strain>
    </source>
</reference>
<organism evidence="2 3">
    <name type="scientific">Chitinophaga eiseniae</name>
    <dbReference type="NCBI Taxonomy" id="634771"/>
    <lineage>
        <taxon>Bacteria</taxon>
        <taxon>Pseudomonadati</taxon>
        <taxon>Bacteroidota</taxon>
        <taxon>Chitinophagia</taxon>
        <taxon>Chitinophagales</taxon>
        <taxon>Chitinophagaceae</taxon>
        <taxon>Chitinophaga</taxon>
    </lineage>
</organism>
<sequence>MKIVYFLVLSFFCIGCELSHAQPSGLDSSFGINGEVTYAPPSGYAAQYDAVTIQPNGKIVVAGLKSGQAILARYFPNGNIDSSFATNGMYTRAYETLGFWPKSIAMLSNGKILTGGDRTQKFSLLRFKSNGQVDSAFGIDGIITTTTGSKNSQYDMALQSDGKIILMGTALTGAGDAIAMIRFDSLGVRDSTFGINGQIVNFTGGYGASPGAMMLQPDGKILIATQAYNSQQISSFACLRYTSAGIIDTTFNHTGIVFGANGFLTYVKAIVLQPDGKIILGGAIDGELVLQRFLGNGAIDSGFGMNGIAAADTCVASCMALRSNGSIVVGGYTTANNEDWAVMQFKPNGTLDSSFGQYGKIFTPIGVKNERMLDIKLQTDGKALACGWSDRTTPNESNAIITRYHSDGRLIIPQLHTGINPDITLYPLPVSDLLYINAPVNAAITDALLYGIDGRSIAHLPVNNSTLNVAGFPNGLYLLRLQFTPSFSPIIRKIIIHH</sequence>